<organism evidence="2 3">
    <name type="scientific">Ridgeia piscesae</name>
    <name type="common">Tubeworm</name>
    <dbReference type="NCBI Taxonomy" id="27915"/>
    <lineage>
        <taxon>Eukaryota</taxon>
        <taxon>Metazoa</taxon>
        <taxon>Spiralia</taxon>
        <taxon>Lophotrochozoa</taxon>
        <taxon>Annelida</taxon>
        <taxon>Polychaeta</taxon>
        <taxon>Sedentaria</taxon>
        <taxon>Canalipalpata</taxon>
        <taxon>Sabellida</taxon>
        <taxon>Siboglinidae</taxon>
        <taxon>Ridgeia</taxon>
    </lineage>
</organism>
<keyword evidence="1" id="KW-0472">Membrane</keyword>
<dbReference type="EMBL" id="JAODUO010002445">
    <property type="protein sequence ID" value="KAK2152488.1"/>
    <property type="molecule type" value="Genomic_DNA"/>
</dbReference>
<evidence type="ECO:0000313" key="2">
    <source>
        <dbReference type="EMBL" id="KAK2152488.1"/>
    </source>
</evidence>
<gene>
    <name evidence="2" type="ORF">NP493_2448g00000</name>
</gene>
<accession>A0AAD9JGZ9</accession>
<dbReference type="Proteomes" id="UP001209878">
    <property type="component" value="Unassembled WGS sequence"/>
</dbReference>
<protein>
    <submittedName>
        <fullName evidence="2">Uncharacterized protein</fullName>
    </submittedName>
</protein>
<reference evidence="2" key="1">
    <citation type="journal article" date="2023" name="Mol. Biol. Evol.">
        <title>Third-Generation Sequencing Reveals the Adaptive Role of the Epigenome in Three Deep-Sea Polychaetes.</title>
        <authorList>
            <person name="Perez M."/>
            <person name="Aroh O."/>
            <person name="Sun Y."/>
            <person name="Lan Y."/>
            <person name="Juniper S.K."/>
            <person name="Young C.R."/>
            <person name="Angers B."/>
            <person name="Qian P.Y."/>
        </authorList>
    </citation>
    <scope>NUCLEOTIDE SEQUENCE</scope>
    <source>
        <strain evidence="2">R07B-5</strain>
    </source>
</reference>
<dbReference type="AlphaFoldDB" id="A0AAD9JGZ9"/>
<proteinExistence type="predicted"/>
<feature type="transmembrane region" description="Helical" evidence="1">
    <location>
        <begin position="33"/>
        <end position="61"/>
    </location>
</feature>
<keyword evidence="1" id="KW-1133">Transmembrane helix</keyword>
<name>A0AAD9JGZ9_RIDPI</name>
<sequence>MLKTNLMRDPVGCLYSGGLSLFWWTEYFGVLSLFWWAIFVVLGCLYSVGLSLLWWAICILVGCL</sequence>
<evidence type="ECO:0000313" key="3">
    <source>
        <dbReference type="Proteomes" id="UP001209878"/>
    </source>
</evidence>
<keyword evidence="3" id="KW-1185">Reference proteome</keyword>
<keyword evidence="1" id="KW-0812">Transmembrane</keyword>
<comment type="caution">
    <text evidence="2">The sequence shown here is derived from an EMBL/GenBank/DDBJ whole genome shotgun (WGS) entry which is preliminary data.</text>
</comment>
<evidence type="ECO:0000256" key="1">
    <source>
        <dbReference type="SAM" id="Phobius"/>
    </source>
</evidence>